<dbReference type="Pfam" id="PF01476">
    <property type="entry name" value="LysM"/>
    <property type="match status" value="1"/>
</dbReference>
<accession>A0ABN3P607</accession>
<feature type="compositionally biased region" description="Basic residues" evidence="1">
    <location>
        <begin position="209"/>
        <end position="230"/>
    </location>
</feature>
<dbReference type="InterPro" id="IPR018392">
    <property type="entry name" value="LysM"/>
</dbReference>
<name>A0ABN3P607_9ACTN</name>
<feature type="compositionally biased region" description="Basic and acidic residues" evidence="1">
    <location>
        <begin position="157"/>
        <end position="171"/>
    </location>
</feature>
<dbReference type="PROSITE" id="PS51782">
    <property type="entry name" value="LYSM"/>
    <property type="match status" value="1"/>
</dbReference>
<evidence type="ECO:0000259" key="2">
    <source>
        <dbReference type="PROSITE" id="PS51782"/>
    </source>
</evidence>
<evidence type="ECO:0000313" key="4">
    <source>
        <dbReference type="Proteomes" id="UP001501095"/>
    </source>
</evidence>
<feature type="region of interest" description="Disordered" evidence="1">
    <location>
        <begin position="154"/>
        <end position="236"/>
    </location>
</feature>
<feature type="domain" description="LysM" evidence="2">
    <location>
        <begin position="125"/>
        <end position="172"/>
    </location>
</feature>
<dbReference type="CDD" id="cd00118">
    <property type="entry name" value="LysM"/>
    <property type="match status" value="1"/>
</dbReference>
<gene>
    <name evidence="3" type="ORF">GCM10010423_65290</name>
</gene>
<dbReference type="Gene3D" id="3.10.350.10">
    <property type="entry name" value="LysM domain"/>
    <property type="match status" value="1"/>
</dbReference>
<organism evidence="3 4">
    <name type="scientific">Streptomyces levis</name>
    <dbReference type="NCBI Taxonomy" id="285566"/>
    <lineage>
        <taxon>Bacteria</taxon>
        <taxon>Bacillati</taxon>
        <taxon>Actinomycetota</taxon>
        <taxon>Actinomycetes</taxon>
        <taxon>Kitasatosporales</taxon>
        <taxon>Streptomycetaceae</taxon>
        <taxon>Streptomyces</taxon>
    </lineage>
</organism>
<dbReference type="SMART" id="SM00257">
    <property type="entry name" value="LysM"/>
    <property type="match status" value="1"/>
</dbReference>
<dbReference type="Proteomes" id="UP001501095">
    <property type="component" value="Unassembled WGS sequence"/>
</dbReference>
<dbReference type="InterPro" id="IPR036779">
    <property type="entry name" value="LysM_dom_sf"/>
</dbReference>
<dbReference type="EMBL" id="BAAATM010000022">
    <property type="protein sequence ID" value="GAA2555059.1"/>
    <property type="molecule type" value="Genomic_DNA"/>
</dbReference>
<comment type="caution">
    <text evidence="3">The sequence shown here is derived from an EMBL/GenBank/DDBJ whole genome shotgun (WGS) entry which is preliminary data.</text>
</comment>
<keyword evidence="4" id="KW-1185">Reference proteome</keyword>
<protein>
    <recommendedName>
        <fullName evidence="2">LysM domain-containing protein</fullName>
    </recommendedName>
</protein>
<feature type="compositionally biased region" description="Basic residues" evidence="1">
    <location>
        <begin position="181"/>
        <end position="193"/>
    </location>
</feature>
<feature type="compositionally biased region" description="Basic and acidic residues" evidence="1">
    <location>
        <begin position="194"/>
        <end position="208"/>
    </location>
</feature>
<feature type="region of interest" description="Disordered" evidence="1">
    <location>
        <begin position="39"/>
        <end position="135"/>
    </location>
</feature>
<evidence type="ECO:0000256" key="1">
    <source>
        <dbReference type="SAM" id="MobiDB-lite"/>
    </source>
</evidence>
<dbReference type="SUPFAM" id="SSF54106">
    <property type="entry name" value="LysM domain"/>
    <property type="match status" value="1"/>
</dbReference>
<reference evidence="3 4" key="1">
    <citation type="journal article" date="2019" name="Int. J. Syst. Evol. Microbiol.">
        <title>The Global Catalogue of Microorganisms (GCM) 10K type strain sequencing project: providing services to taxonomists for standard genome sequencing and annotation.</title>
        <authorList>
            <consortium name="The Broad Institute Genomics Platform"/>
            <consortium name="The Broad Institute Genome Sequencing Center for Infectious Disease"/>
            <person name="Wu L."/>
            <person name="Ma J."/>
        </authorList>
    </citation>
    <scope>NUCLEOTIDE SEQUENCE [LARGE SCALE GENOMIC DNA]</scope>
    <source>
        <strain evidence="3 4">JCM 6924</strain>
    </source>
</reference>
<feature type="compositionally biased region" description="Basic and acidic residues" evidence="1">
    <location>
        <begin position="94"/>
        <end position="135"/>
    </location>
</feature>
<evidence type="ECO:0000313" key="3">
    <source>
        <dbReference type="EMBL" id="GAA2555059.1"/>
    </source>
</evidence>
<sequence length="250" mass="28133">MTTVLGKPKRHRLTNMTYDEISLVDKGANQHAHVVIVKRDVSKKEAKAPVGNMPKNRKADYYNSKKAKNPSARSSSWDEKKHPRKPAGSPAGGEFDKTSAESKRKYGKDGTTKAKQDAKKKGGEAKHTTKKGDTLWDLAVKHYGDGTQWKKIARANGVKDPRKLPVGKELKIPGSKLAKDTKKKTSTAKPKYRKVMEPGGRVHDERVPVPKKKKSPPTKKKTTNRRRKRKTSEVKKFALHNMYINYLDRG</sequence>
<proteinExistence type="predicted"/>